<dbReference type="PROSITE" id="PS50297">
    <property type="entry name" value="ANK_REP_REGION"/>
    <property type="match status" value="1"/>
</dbReference>
<dbReference type="InterPro" id="IPR050745">
    <property type="entry name" value="Multifunctional_regulatory"/>
</dbReference>
<dbReference type="Proteomes" id="UP000016931">
    <property type="component" value="Unassembled WGS sequence"/>
</dbReference>
<protein>
    <submittedName>
        <fullName evidence="4">Ankyrin</fullName>
    </submittedName>
</protein>
<dbReference type="OrthoDB" id="3650438at2759"/>
<reference evidence="4 5" key="1">
    <citation type="journal article" date="2012" name="PLoS Pathog.">
        <title>Diverse lifestyles and strategies of plant pathogenesis encoded in the genomes of eighteen Dothideomycetes fungi.</title>
        <authorList>
            <person name="Ohm R.A."/>
            <person name="Feau N."/>
            <person name="Henrissat B."/>
            <person name="Schoch C.L."/>
            <person name="Horwitz B.A."/>
            <person name="Barry K.W."/>
            <person name="Condon B.J."/>
            <person name="Copeland A.C."/>
            <person name="Dhillon B."/>
            <person name="Glaser F."/>
            <person name="Hesse C.N."/>
            <person name="Kosti I."/>
            <person name="LaButti K."/>
            <person name="Lindquist E.A."/>
            <person name="Lucas S."/>
            <person name="Salamov A.A."/>
            <person name="Bradshaw R.E."/>
            <person name="Ciuffetti L."/>
            <person name="Hamelin R.C."/>
            <person name="Kema G.H.J."/>
            <person name="Lawrence C."/>
            <person name="Scott J.A."/>
            <person name="Spatafora J.W."/>
            <person name="Turgeon B.G."/>
            <person name="de Wit P.J.G.M."/>
            <person name="Zhong S."/>
            <person name="Goodwin S.B."/>
            <person name="Grigoriev I.V."/>
        </authorList>
    </citation>
    <scope>NUCLEOTIDE SEQUENCE [LARGE SCALE GENOMIC DNA]</scope>
    <source>
        <strain evidence="4 5">SO2202</strain>
    </source>
</reference>
<dbReference type="EMBL" id="KB456263">
    <property type="protein sequence ID" value="EMF13050.1"/>
    <property type="molecule type" value="Genomic_DNA"/>
</dbReference>
<organism evidence="4 5">
    <name type="scientific">Sphaerulina musiva (strain SO2202)</name>
    <name type="common">Poplar stem canker fungus</name>
    <name type="synonym">Septoria musiva</name>
    <dbReference type="NCBI Taxonomy" id="692275"/>
    <lineage>
        <taxon>Eukaryota</taxon>
        <taxon>Fungi</taxon>
        <taxon>Dikarya</taxon>
        <taxon>Ascomycota</taxon>
        <taxon>Pezizomycotina</taxon>
        <taxon>Dothideomycetes</taxon>
        <taxon>Dothideomycetidae</taxon>
        <taxon>Mycosphaerellales</taxon>
        <taxon>Mycosphaerellaceae</taxon>
        <taxon>Sphaerulina</taxon>
    </lineage>
</organism>
<keyword evidence="1" id="KW-0677">Repeat</keyword>
<name>M3D4C3_SPHMS</name>
<dbReference type="Pfam" id="PF00023">
    <property type="entry name" value="Ank"/>
    <property type="match status" value="1"/>
</dbReference>
<evidence type="ECO:0000313" key="5">
    <source>
        <dbReference type="Proteomes" id="UP000016931"/>
    </source>
</evidence>
<dbReference type="PROSITE" id="PS50088">
    <property type="entry name" value="ANK_REPEAT"/>
    <property type="match status" value="1"/>
</dbReference>
<dbReference type="InterPro" id="IPR002110">
    <property type="entry name" value="Ankyrin_rpt"/>
</dbReference>
<dbReference type="SMART" id="SM00248">
    <property type="entry name" value="ANK"/>
    <property type="match status" value="5"/>
</dbReference>
<dbReference type="STRING" id="692275.M3D4C3"/>
<keyword evidence="2 3" id="KW-0040">ANK repeat</keyword>
<evidence type="ECO:0000313" key="4">
    <source>
        <dbReference type="EMBL" id="EMF13050.1"/>
    </source>
</evidence>
<evidence type="ECO:0000256" key="3">
    <source>
        <dbReference type="PROSITE-ProRule" id="PRU00023"/>
    </source>
</evidence>
<proteinExistence type="predicted"/>
<dbReference type="Pfam" id="PF12796">
    <property type="entry name" value="Ank_2"/>
    <property type="match status" value="1"/>
</dbReference>
<dbReference type="GeneID" id="27907472"/>
<dbReference type="InterPro" id="IPR036770">
    <property type="entry name" value="Ankyrin_rpt-contain_sf"/>
</dbReference>
<dbReference type="HOGENOM" id="CLU_064330_0_0_1"/>
<dbReference type="OMA" id="WALFQFM"/>
<keyword evidence="5" id="KW-1185">Reference proteome</keyword>
<gene>
    <name evidence="4" type="ORF">SEPMUDRAFT_83499</name>
</gene>
<dbReference type="SUPFAM" id="SSF48403">
    <property type="entry name" value="Ankyrin repeat"/>
    <property type="match status" value="1"/>
</dbReference>
<dbReference type="RefSeq" id="XP_016761171.1">
    <property type="nucleotide sequence ID" value="XM_016910335.1"/>
</dbReference>
<dbReference type="PANTHER" id="PTHR24189">
    <property type="entry name" value="MYOTROPHIN"/>
    <property type="match status" value="1"/>
</dbReference>
<evidence type="ECO:0000256" key="1">
    <source>
        <dbReference type="ARBA" id="ARBA00022737"/>
    </source>
</evidence>
<dbReference type="PANTHER" id="PTHR24189:SF50">
    <property type="entry name" value="ANKYRIN REPEAT AND SOCS BOX PROTEIN 2"/>
    <property type="match status" value="1"/>
</dbReference>
<sequence>MHILEAFDFDVVDKTVFKDNKEVSPQHLQLIANLRHAAANSDLSAATEAFTTLRYTSASPSTLQKPGNALELAIDRRDERMVAYLLSEGVRVGAEDMRAAVLLRAKPIIRLLLDHGWPINAKLGWYEPPAMALAIDDLELVKWFLSLGADPNAPCGIDITPLSVAVHKGPLAVIDTLFAHKGTVNRGQLLHWAALRRQDDRLAVVKLILQKGAAVNSILYENDEDSFIQRKSFSLGTPLHEAARVGHLDVVQLLLDHGADVTIKDTRGDLPYDVALE</sequence>
<feature type="non-terminal residue" evidence="4">
    <location>
        <position position="277"/>
    </location>
</feature>
<accession>M3D4C3</accession>
<feature type="repeat" description="ANK" evidence="3">
    <location>
        <begin position="234"/>
        <end position="266"/>
    </location>
</feature>
<dbReference type="Gene3D" id="1.25.40.20">
    <property type="entry name" value="Ankyrin repeat-containing domain"/>
    <property type="match status" value="2"/>
</dbReference>
<dbReference type="AlphaFoldDB" id="M3D4C3"/>
<evidence type="ECO:0000256" key="2">
    <source>
        <dbReference type="ARBA" id="ARBA00023043"/>
    </source>
</evidence>
<dbReference type="eggNOG" id="KOG4177">
    <property type="taxonomic scope" value="Eukaryota"/>
</dbReference>